<proteinExistence type="predicted"/>
<dbReference type="Gene3D" id="2.40.170.20">
    <property type="entry name" value="TonB-dependent receptor, beta-barrel domain"/>
    <property type="match status" value="1"/>
</dbReference>
<dbReference type="GO" id="GO:0044718">
    <property type="term" value="P:siderophore transmembrane transport"/>
    <property type="evidence" value="ECO:0007669"/>
    <property type="project" value="TreeGrafter"/>
</dbReference>
<dbReference type="PANTHER" id="PTHR30069:SF29">
    <property type="entry name" value="HEMOGLOBIN AND HEMOGLOBIN-HAPTOGLOBIN-BINDING PROTEIN 1-RELATED"/>
    <property type="match status" value="1"/>
</dbReference>
<evidence type="ECO:0000256" key="9">
    <source>
        <dbReference type="ARBA" id="ARBA00023237"/>
    </source>
</evidence>
<keyword evidence="4" id="KW-0812">Transmembrane</keyword>
<dbReference type="SUPFAM" id="SSF56935">
    <property type="entry name" value="Porins"/>
    <property type="match status" value="1"/>
</dbReference>
<sequence>MPAIMNVSAFVTASLMLGAATTVVVAQSTPVELPQLSVYSPRVALQEPLGTFAMPVSALRFEPLVDVQSRNMAEGQADIAIRGGIFENTGFKVGALSLYDPQTGHYFAEIPVAPAMLTAPEILVGAENAVRGWNANAGTVAYQWKPVRTGGQVTAAVGEFATRRGELYQGWKSGVTFAGRTLAVDGAFAHSRSDGALRFSEHEFTRYNARVQLAGEQGQTDLFYGYQSKFFGWPNLYTPFANVFETENLQTNLVVLNHREELGDGDFVAVGGYYRRNKDHYVFNRGDAGAFNPAFGAAPGPSYHTTWVYSAGAEARITTGEVHWNSVVTFVDDELKSSSLTFGNYRWREHVKLAVVPERSWAMAEGRVLNVKAGAAYDDTDRNGAEVSPVAQITLDRVAPGVGIEAVYVSFAKSSQTPTYTALNSRASAGLFRGNPNLGRETAKNFEVGARGAFGGWSVTTAVFHRSDDQLVDWIYSTSLPNARTASAVDIATTGFEAVARYASKRADLVFGYTGLTKDADYGSMAVNASFYALNFPKHRLTAAAVVRLGAGWEVRMDNEARIQEENALRKSDDEAVISSAGVYFSPAFVKGLRLSVEVENLWDSEFQEVPAVPASPRQVSAGVSYAW</sequence>
<evidence type="ECO:0000256" key="6">
    <source>
        <dbReference type="ARBA" id="ARBA00023077"/>
    </source>
</evidence>
<evidence type="ECO:0000256" key="2">
    <source>
        <dbReference type="ARBA" id="ARBA00022448"/>
    </source>
</evidence>
<dbReference type="KEGG" id="vbh:CMV30_01670"/>
<dbReference type="GO" id="GO:0015344">
    <property type="term" value="F:siderophore uptake transmembrane transporter activity"/>
    <property type="evidence" value="ECO:0007669"/>
    <property type="project" value="TreeGrafter"/>
</dbReference>
<keyword evidence="8 12" id="KW-0675">Receptor</keyword>
<keyword evidence="13" id="KW-1185">Reference proteome</keyword>
<keyword evidence="3" id="KW-1134">Transmembrane beta strand</keyword>
<comment type="subcellular location">
    <subcellularLocation>
        <location evidence="1">Cell outer membrane</location>
        <topology evidence="1">Multi-pass membrane protein</topology>
    </subcellularLocation>
</comment>
<keyword evidence="9" id="KW-0998">Cell outer membrane</keyword>
<dbReference type="Pfam" id="PF00593">
    <property type="entry name" value="TonB_dep_Rec_b-barrel"/>
    <property type="match status" value="1"/>
</dbReference>
<evidence type="ECO:0000256" key="8">
    <source>
        <dbReference type="ARBA" id="ARBA00023170"/>
    </source>
</evidence>
<gene>
    <name evidence="12" type="ORF">CMV30_01670</name>
</gene>
<keyword evidence="6" id="KW-0798">TonB box</keyword>
<keyword evidence="2" id="KW-0813">Transport</keyword>
<evidence type="ECO:0000256" key="5">
    <source>
        <dbReference type="ARBA" id="ARBA00022729"/>
    </source>
</evidence>
<keyword evidence="5 10" id="KW-0732">Signal</keyword>
<evidence type="ECO:0000313" key="12">
    <source>
        <dbReference type="EMBL" id="ATC62778.1"/>
    </source>
</evidence>
<feature type="signal peptide" evidence="10">
    <location>
        <begin position="1"/>
        <end position="26"/>
    </location>
</feature>
<evidence type="ECO:0000256" key="4">
    <source>
        <dbReference type="ARBA" id="ARBA00022692"/>
    </source>
</evidence>
<protein>
    <submittedName>
        <fullName evidence="12">TonB-dependent receptor</fullName>
    </submittedName>
</protein>
<dbReference type="InterPro" id="IPR036942">
    <property type="entry name" value="Beta-barrel_TonB_sf"/>
</dbReference>
<reference evidence="12 13" key="1">
    <citation type="submission" date="2017-09" db="EMBL/GenBank/DDBJ databases">
        <title>Complete genome sequence of Verrucomicrobial strain HZ-65, isolated from freshwater.</title>
        <authorList>
            <person name="Choi A."/>
        </authorList>
    </citation>
    <scope>NUCLEOTIDE SEQUENCE [LARGE SCALE GENOMIC DNA]</scope>
    <source>
        <strain evidence="12 13">HZ-65</strain>
    </source>
</reference>
<dbReference type="EMBL" id="CP023344">
    <property type="protein sequence ID" value="ATC62778.1"/>
    <property type="molecule type" value="Genomic_DNA"/>
</dbReference>
<dbReference type="AlphaFoldDB" id="A0A290QBT1"/>
<evidence type="ECO:0000256" key="10">
    <source>
        <dbReference type="SAM" id="SignalP"/>
    </source>
</evidence>
<dbReference type="PANTHER" id="PTHR30069">
    <property type="entry name" value="TONB-DEPENDENT OUTER MEMBRANE RECEPTOR"/>
    <property type="match status" value="1"/>
</dbReference>
<dbReference type="GO" id="GO:0009279">
    <property type="term" value="C:cell outer membrane"/>
    <property type="evidence" value="ECO:0007669"/>
    <property type="project" value="UniProtKB-SubCell"/>
</dbReference>
<feature type="domain" description="TonB-dependent receptor-like beta-barrel" evidence="11">
    <location>
        <begin position="201"/>
        <end position="602"/>
    </location>
</feature>
<evidence type="ECO:0000256" key="3">
    <source>
        <dbReference type="ARBA" id="ARBA00022452"/>
    </source>
</evidence>
<dbReference type="InterPro" id="IPR000531">
    <property type="entry name" value="Beta-barrel_TonB"/>
</dbReference>
<keyword evidence="7" id="KW-0472">Membrane</keyword>
<evidence type="ECO:0000256" key="1">
    <source>
        <dbReference type="ARBA" id="ARBA00004571"/>
    </source>
</evidence>
<name>A0A290QBT1_9BACT</name>
<dbReference type="InterPro" id="IPR039426">
    <property type="entry name" value="TonB-dep_rcpt-like"/>
</dbReference>
<organism evidence="12 13">
    <name type="scientific">Nibricoccus aquaticus</name>
    <dbReference type="NCBI Taxonomy" id="2576891"/>
    <lineage>
        <taxon>Bacteria</taxon>
        <taxon>Pseudomonadati</taxon>
        <taxon>Verrucomicrobiota</taxon>
        <taxon>Opitutia</taxon>
        <taxon>Opitutales</taxon>
        <taxon>Opitutaceae</taxon>
        <taxon>Nibricoccus</taxon>
    </lineage>
</organism>
<evidence type="ECO:0000313" key="13">
    <source>
        <dbReference type="Proteomes" id="UP000217265"/>
    </source>
</evidence>
<evidence type="ECO:0000259" key="11">
    <source>
        <dbReference type="Pfam" id="PF00593"/>
    </source>
</evidence>
<dbReference type="Proteomes" id="UP000217265">
    <property type="component" value="Chromosome"/>
</dbReference>
<feature type="chain" id="PRO_5012154482" evidence="10">
    <location>
        <begin position="27"/>
        <end position="628"/>
    </location>
</feature>
<accession>A0A290QBT1</accession>
<evidence type="ECO:0000256" key="7">
    <source>
        <dbReference type="ARBA" id="ARBA00023136"/>
    </source>
</evidence>